<keyword evidence="4 5" id="KW-0472">Membrane</keyword>
<proteinExistence type="predicted"/>
<feature type="transmembrane region" description="Helical" evidence="5">
    <location>
        <begin position="149"/>
        <end position="165"/>
    </location>
</feature>
<feature type="transmembrane region" description="Helical" evidence="5">
    <location>
        <begin position="455"/>
        <end position="472"/>
    </location>
</feature>
<feature type="transmembrane region" description="Helical" evidence="5">
    <location>
        <begin position="223"/>
        <end position="243"/>
    </location>
</feature>
<evidence type="ECO:0000256" key="4">
    <source>
        <dbReference type="ARBA" id="ARBA00023136"/>
    </source>
</evidence>
<dbReference type="Pfam" id="PF04932">
    <property type="entry name" value="Wzy_C"/>
    <property type="match status" value="1"/>
</dbReference>
<dbReference type="GO" id="GO:0016874">
    <property type="term" value="F:ligase activity"/>
    <property type="evidence" value="ECO:0007669"/>
    <property type="project" value="UniProtKB-KW"/>
</dbReference>
<keyword evidence="2 5" id="KW-0812">Transmembrane</keyword>
<dbReference type="RefSeq" id="WP_169187706.1">
    <property type="nucleotide sequence ID" value="NZ_JABBPK010000001.1"/>
</dbReference>
<keyword evidence="7" id="KW-0436">Ligase</keyword>
<evidence type="ECO:0000256" key="5">
    <source>
        <dbReference type="SAM" id="Phobius"/>
    </source>
</evidence>
<feature type="transmembrane region" description="Helical" evidence="5">
    <location>
        <begin position="250"/>
        <end position="268"/>
    </location>
</feature>
<feature type="transmembrane region" description="Helical" evidence="5">
    <location>
        <begin position="431"/>
        <end position="449"/>
    </location>
</feature>
<dbReference type="EMBL" id="JABBPK010000001">
    <property type="protein sequence ID" value="NMO75827.1"/>
    <property type="molecule type" value="Genomic_DNA"/>
</dbReference>
<evidence type="ECO:0000259" key="6">
    <source>
        <dbReference type="Pfam" id="PF04932"/>
    </source>
</evidence>
<dbReference type="Proteomes" id="UP000588491">
    <property type="component" value="Unassembled WGS sequence"/>
</dbReference>
<protein>
    <submittedName>
        <fullName evidence="7">O-antigen ligase family protein</fullName>
    </submittedName>
</protein>
<dbReference type="AlphaFoldDB" id="A0A7Y0PKD6"/>
<accession>A0A7Y0PKD6</accession>
<comment type="subcellular location">
    <subcellularLocation>
        <location evidence="1">Membrane</location>
        <topology evidence="1">Multi-pass membrane protein</topology>
    </subcellularLocation>
</comment>
<feature type="transmembrane region" description="Helical" evidence="5">
    <location>
        <begin position="177"/>
        <end position="203"/>
    </location>
</feature>
<keyword evidence="3 5" id="KW-1133">Transmembrane helix</keyword>
<dbReference type="GO" id="GO:0016020">
    <property type="term" value="C:membrane"/>
    <property type="evidence" value="ECO:0007669"/>
    <property type="project" value="UniProtKB-SubCell"/>
</dbReference>
<feature type="transmembrane region" description="Helical" evidence="5">
    <location>
        <begin position="89"/>
        <end position="109"/>
    </location>
</feature>
<evidence type="ECO:0000313" key="7">
    <source>
        <dbReference type="EMBL" id="NMO75827.1"/>
    </source>
</evidence>
<feature type="domain" description="O-antigen ligase-related" evidence="6">
    <location>
        <begin position="259"/>
        <end position="406"/>
    </location>
</feature>
<feature type="transmembrane region" description="Helical" evidence="5">
    <location>
        <begin position="32"/>
        <end position="51"/>
    </location>
</feature>
<dbReference type="PANTHER" id="PTHR37422">
    <property type="entry name" value="TEICHURONIC ACID BIOSYNTHESIS PROTEIN TUAE"/>
    <property type="match status" value="1"/>
</dbReference>
<evidence type="ECO:0000313" key="8">
    <source>
        <dbReference type="Proteomes" id="UP000588491"/>
    </source>
</evidence>
<organism evidence="7 8">
    <name type="scientific">Niallia alba</name>
    <dbReference type="NCBI Taxonomy" id="2729105"/>
    <lineage>
        <taxon>Bacteria</taxon>
        <taxon>Bacillati</taxon>
        <taxon>Bacillota</taxon>
        <taxon>Bacilli</taxon>
        <taxon>Bacillales</taxon>
        <taxon>Bacillaceae</taxon>
        <taxon>Niallia</taxon>
    </lineage>
</organism>
<dbReference type="InterPro" id="IPR051533">
    <property type="entry name" value="WaaL-like"/>
</dbReference>
<feature type="transmembrane region" description="Helical" evidence="5">
    <location>
        <begin position="121"/>
        <end position="143"/>
    </location>
</feature>
<feature type="transmembrane region" description="Helical" evidence="5">
    <location>
        <begin position="397"/>
        <end position="419"/>
    </location>
</feature>
<evidence type="ECO:0000256" key="1">
    <source>
        <dbReference type="ARBA" id="ARBA00004141"/>
    </source>
</evidence>
<gene>
    <name evidence="7" type="ORF">HHU08_02080</name>
</gene>
<feature type="transmembrane region" description="Helical" evidence="5">
    <location>
        <begin position="274"/>
        <end position="291"/>
    </location>
</feature>
<evidence type="ECO:0000256" key="3">
    <source>
        <dbReference type="ARBA" id="ARBA00022989"/>
    </source>
</evidence>
<feature type="transmembrane region" description="Helical" evidence="5">
    <location>
        <begin position="7"/>
        <end position="26"/>
    </location>
</feature>
<feature type="transmembrane region" description="Helical" evidence="5">
    <location>
        <begin position="298"/>
        <end position="315"/>
    </location>
</feature>
<name>A0A7Y0PKD6_9BACI</name>
<feature type="transmembrane region" description="Helical" evidence="5">
    <location>
        <begin position="63"/>
        <end position="83"/>
    </location>
</feature>
<comment type="caution">
    <text evidence="7">The sequence shown here is derived from an EMBL/GenBank/DDBJ whole genome shotgun (WGS) entry which is preliminary data.</text>
</comment>
<sequence>MGNNRTVSKTIGFAVIFITCLTILYLTTIYKLTWILPIVCIWVVIQIGIYLKSIITLDQLFKNVMYALLLSTFLNQSIISINIGPFSIFLYRILLILAIVLYISTALYRKRVIEDFYNSRIPFIWLFFGGWILYGVISVLWSVSIMASLKYMSLLVMGIAFVYLANRTFKTRRQLQYFLAGWLGMTVLLVGIGFVNYCFSIQLPSSGLYGASSYKLSYPTAVFFNQNDFAVYLGISFFFFVAVGKNAKRTMLKGCMLIFSMLVVLLIYLTESRAALLALVGGGLVYLFLLIPKRWKRLTLQVICGLVLLGGLFVANRGIVKVQNLIESAEQYELNEVLPSNLARINLLRNTFSYLLDSYGFGIGAGNIPYYLEHKSYFSTGNVYQVHNWFAEIAGNFGLVTLLGYVIMLIYAWFAFYRIYEKVSSRTDKMLLEACMVGMVSFLISSISPSSVMNLYFHWVFLGFILSTLSVYKNRKLEF</sequence>
<reference evidence="7 8" key="1">
    <citation type="submission" date="2020-04" db="EMBL/GenBank/DDBJ databases">
        <title>Bacillus sp. UniB3 isolated from commercial digestive syrup.</title>
        <authorList>
            <person name="Thorat V."/>
            <person name="Kirdat K."/>
            <person name="Tiwarekar B."/>
            <person name="Yadav A."/>
        </authorList>
    </citation>
    <scope>NUCLEOTIDE SEQUENCE [LARGE SCALE GENOMIC DNA]</scope>
    <source>
        <strain evidence="7 8">UniB3</strain>
    </source>
</reference>
<dbReference type="InterPro" id="IPR007016">
    <property type="entry name" value="O-antigen_ligase-rel_domated"/>
</dbReference>
<dbReference type="PANTHER" id="PTHR37422:SF23">
    <property type="entry name" value="TEICHURONIC ACID BIOSYNTHESIS PROTEIN TUAE"/>
    <property type="match status" value="1"/>
</dbReference>
<keyword evidence="8" id="KW-1185">Reference proteome</keyword>
<evidence type="ECO:0000256" key="2">
    <source>
        <dbReference type="ARBA" id="ARBA00022692"/>
    </source>
</evidence>